<dbReference type="InterPro" id="IPR020471">
    <property type="entry name" value="AKR"/>
</dbReference>
<evidence type="ECO:0000256" key="6">
    <source>
        <dbReference type="PIRSR" id="PIRSR000097-3"/>
    </source>
</evidence>
<dbReference type="GO" id="GO:0016616">
    <property type="term" value="F:oxidoreductase activity, acting on the CH-OH group of donors, NAD or NADP as acceptor"/>
    <property type="evidence" value="ECO:0007669"/>
    <property type="project" value="UniProtKB-ARBA"/>
</dbReference>
<dbReference type="PANTHER" id="PTHR43827">
    <property type="entry name" value="2,5-DIKETO-D-GLUCONIC ACID REDUCTASE"/>
    <property type="match status" value="1"/>
</dbReference>
<feature type="active site" description="Proton donor" evidence="4">
    <location>
        <position position="83"/>
    </location>
</feature>
<evidence type="ECO:0000256" key="3">
    <source>
        <dbReference type="ARBA" id="ARBA00023002"/>
    </source>
</evidence>
<dbReference type="InterPro" id="IPR036812">
    <property type="entry name" value="NAD(P)_OxRdtase_dom_sf"/>
</dbReference>
<accession>A0A448Z0T0</accession>
<feature type="domain" description="NADP-dependent oxidoreductase" evidence="7">
    <location>
        <begin position="59"/>
        <end position="316"/>
    </location>
</feature>
<dbReference type="CDD" id="cd19071">
    <property type="entry name" value="AKR_AKR1-5-like"/>
    <property type="match status" value="1"/>
</dbReference>
<evidence type="ECO:0000256" key="4">
    <source>
        <dbReference type="PIRSR" id="PIRSR000097-1"/>
    </source>
</evidence>
<name>A0A448Z0T0_9STRA</name>
<dbReference type="AlphaFoldDB" id="A0A448Z0T0"/>
<dbReference type="PIRSF" id="PIRSF000097">
    <property type="entry name" value="AKR"/>
    <property type="match status" value="1"/>
</dbReference>
<dbReference type="SUPFAM" id="SSF51430">
    <property type="entry name" value="NAD(P)-linked oxidoreductase"/>
    <property type="match status" value="1"/>
</dbReference>
<comment type="similarity">
    <text evidence="1">Belongs to the aldo/keto reductase family.</text>
</comment>
<dbReference type="PRINTS" id="PR00069">
    <property type="entry name" value="ALDKETRDTASE"/>
</dbReference>
<evidence type="ECO:0000259" key="7">
    <source>
        <dbReference type="Pfam" id="PF00248"/>
    </source>
</evidence>
<dbReference type="InterPro" id="IPR023210">
    <property type="entry name" value="NADP_OxRdtase_dom"/>
</dbReference>
<dbReference type="Proteomes" id="UP000291116">
    <property type="component" value="Unassembled WGS sequence"/>
</dbReference>
<dbReference type="Pfam" id="PF00248">
    <property type="entry name" value="Aldo_ket_red"/>
    <property type="match status" value="1"/>
</dbReference>
<dbReference type="PROSITE" id="PS00798">
    <property type="entry name" value="ALDOKETO_REDUCTASE_1"/>
    <property type="match status" value="1"/>
</dbReference>
<evidence type="ECO:0000256" key="2">
    <source>
        <dbReference type="ARBA" id="ARBA00022857"/>
    </source>
</evidence>
<proteinExistence type="inferred from homology"/>
<dbReference type="OrthoDB" id="416253at2759"/>
<reference evidence="8 9" key="1">
    <citation type="submission" date="2019-01" db="EMBL/GenBank/DDBJ databases">
        <authorList>
            <person name="Ferrante I. M."/>
        </authorList>
    </citation>
    <scope>NUCLEOTIDE SEQUENCE [LARGE SCALE GENOMIC DNA]</scope>
    <source>
        <strain evidence="8 9">B856</strain>
    </source>
</reference>
<keyword evidence="9" id="KW-1185">Reference proteome</keyword>
<evidence type="ECO:0000313" key="9">
    <source>
        <dbReference type="Proteomes" id="UP000291116"/>
    </source>
</evidence>
<dbReference type="EMBL" id="CAACVS010000064">
    <property type="protein sequence ID" value="VEU35630.1"/>
    <property type="molecule type" value="Genomic_DNA"/>
</dbReference>
<organism evidence="8 9">
    <name type="scientific">Pseudo-nitzschia multistriata</name>
    <dbReference type="NCBI Taxonomy" id="183589"/>
    <lineage>
        <taxon>Eukaryota</taxon>
        <taxon>Sar</taxon>
        <taxon>Stramenopiles</taxon>
        <taxon>Ochrophyta</taxon>
        <taxon>Bacillariophyta</taxon>
        <taxon>Bacillariophyceae</taxon>
        <taxon>Bacillariophycidae</taxon>
        <taxon>Bacillariales</taxon>
        <taxon>Bacillariaceae</taxon>
        <taxon>Pseudo-nitzschia</taxon>
    </lineage>
</organism>
<evidence type="ECO:0000256" key="5">
    <source>
        <dbReference type="PIRSR" id="PIRSR000097-2"/>
    </source>
</evidence>
<dbReference type="InterPro" id="IPR018170">
    <property type="entry name" value="Aldo/ket_reductase_CS"/>
</dbReference>
<evidence type="ECO:0000313" key="8">
    <source>
        <dbReference type="EMBL" id="VEU35630.1"/>
    </source>
</evidence>
<dbReference type="PANTHER" id="PTHR43827:SF3">
    <property type="entry name" value="NADP-DEPENDENT OXIDOREDUCTASE DOMAIN-CONTAINING PROTEIN"/>
    <property type="match status" value="1"/>
</dbReference>
<sequence>MSTATETGEAGNHSGCNSSCDKDPTYSVPICSPASSPSTPASARVPSLAFGLYKIPDSDEGVGIMADAILEAGYRHLDSASIYGNERSLGRALALALATTAAPSNGSKRIERSRLFVASKVWNDAQRGGRDAVRKSVLQSLRDLGLDYLDLCYVHWPVPGHFVETYRELMDLRREGKILHLGISNFRIEDYEELEAAILPPEEFVPPLVHQLEVSPFLYRPETLRYFKEKGVLLAASKALHRAATLDDPVVEAVAESHSHHRGGAGVTPPQVLLRWGLQKGLVVLAKTSRLSRMVENRDLLDFELSLAEVERLDALTTPGAIETREALEAQRREG</sequence>
<keyword evidence="3" id="KW-0560">Oxidoreductase</keyword>
<feature type="binding site" evidence="5">
    <location>
        <position position="155"/>
    </location>
    <ligand>
        <name>substrate</name>
    </ligand>
</feature>
<evidence type="ECO:0000256" key="1">
    <source>
        <dbReference type="ARBA" id="ARBA00007905"/>
    </source>
</evidence>
<feature type="site" description="Lowers pKa of active site Tyr" evidence="6">
    <location>
        <position position="120"/>
    </location>
</feature>
<dbReference type="Gene3D" id="3.20.20.100">
    <property type="entry name" value="NADP-dependent oxidoreductase domain"/>
    <property type="match status" value="1"/>
</dbReference>
<gene>
    <name evidence="8" type="ORF">PSNMU_V1.4_AUG-EV-PASAV3_0023740</name>
</gene>
<protein>
    <recommendedName>
        <fullName evidence="7">NADP-dependent oxidoreductase domain-containing protein</fullName>
    </recommendedName>
</protein>
<keyword evidence="2" id="KW-0521">NADP</keyword>